<evidence type="ECO:0000313" key="2">
    <source>
        <dbReference type="Proteomes" id="UP000536604"/>
    </source>
</evidence>
<keyword evidence="2" id="KW-1185">Reference proteome</keyword>
<gene>
    <name evidence="1" type="ORF">FHS13_002565</name>
</gene>
<dbReference type="EMBL" id="JACHJO010000007">
    <property type="protein sequence ID" value="MBB6120608.1"/>
    <property type="molecule type" value="Genomic_DNA"/>
</dbReference>
<reference evidence="1 2" key="1">
    <citation type="submission" date="2020-08" db="EMBL/GenBank/DDBJ databases">
        <title>Genomic Encyclopedia of Type Strains, Phase III (KMG-III): the genomes of soil and plant-associated and newly described type strains.</title>
        <authorList>
            <person name="Whitman W."/>
        </authorList>
    </citation>
    <scope>NUCLEOTIDE SEQUENCE [LARGE SCALE GENOMIC DNA]</scope>
    <source>
        <strain evidence="1 2">CECT 8712</strain>
    </source>
</reference>
<protein>
    <submittedName>
        <fullName evidence="1">Uncharacterized protein</fullName>
    </submittedName>
</protein>
<dbReference type="AlphaFoldDB" id="A0A841IWM5"/>
<proteinExistence type="predicted"/>
<comment type="caution">
    <text evidence="1">The sequence shown here is derived from an EMBL/GenBank/DDBJ whole genome shotgun (WGS) entry which is preliminary data.</text>
</comment>
<name>A0A841IWM5_9ACTN</name>
<sequence length="31" mass="3457">MTELPGILLILSDEIIDLEDWRTALVAGDED</sequence>
<dbReference type="Proteomes" id="UP000536604">
    <property type="component" value="Unassembled WGS sequence"/>
</dbReference>
<evidence type="ECO:0000313" key="1">
    <source>
        <dbReference type="EMBL" id="MBB6120608.1"/>
    </source>
</evidence>
<organism evidence="1 2">
    <name type="scientific">Nocardiopsis algeriensis</name>
    <dbReference type="NCBI Taxonomy" id="1478215"/>
    <lineage>
        <taxon>Bacteria</taxon>
        <taxon>Bacillati</taxon>
        <taxon>Actinomycetota</taxon>
        <taxon>Actinomycetes</taxon>
        <taxon>Streptosporangiales</taxon>
        <taxon>Nocardiopsidaceae</taxon>
        <taxon>Nocardiopsis</taxon>
    </lineage>
</organism>
<accession>A0A841IWM5</accession>